<protein>
    <recommendedName>
        <fullName evidence="3">Transcriptional regulator</fullName>
    </recommendedName>
</protein>
<evidence type="ECO:0000313" key="1">
    <source>
        <dbReference type="EMBL" id="MDU0341952.1"/>
    </source>
</evidence>
<dbReference type="RefSeq" id="WP_316019752.1">
    <property type="nucleotide sequence ID" value="NZ_JAWDID010000031.1"/>
</dbReference>
<evidence type="ECO:0008006" key="3">
    <source>
        <dbReference type="Google" id="ProtNLM"/>
    </source>
</evidence>
<dbReference type="EMBL" id="JAWDID010000031">
    <property type="protein sequence ID" value="MDU0341952.1"/>
    <property type="molecule type" value="Genomic_DNA"/>
</dbReference>
<organism evidence="1 2">
    <name type="scientific">Bosea rubneri</name>
    <dbReference type="NCBI Taxonomy" id="3075434"/>
    <lineage>
        <taxon>Bacteria</taxon>
        <taxon>Pseudomonadati</taxon>
        <taxon>Pseudomonadota</taxon>
        <taxon>Alphaproteobacteria</taxon>
        <taxon>Hyphomicrobiales</taxon>
        <taxon>Boseaceae</taxon>
        <taxon>Bosea</taxon>
    </lineage>
</organism>
<evidence type="ECO:0000313" key="2">
    <source>
        <dbReference type="Proteomes" id="UP001254257"/>
    </source>
</evidence>
<gene>
    <name evidence="1" type="ORF">RKE40_18805</name>
</gene>
<comment type="caution">
    <text evidence="1">The sequence shown here is derived from an EMBL/GenBank/DDBJ whole genome shotgun (WGS) entry which is preliminary data.</text>
</comment>
<sequence>MVKNSRSRAAAEAAFLRTQTQSLSRNRVVSETESINHARDANTARLKALRLQKEAAERAAAESTSPMIKRDRIV</sequence>
<dbReference type="Proteomes" id="UP001254257">
    <property type="component" value="Unassembled WGS sequence"/>
</dbReference>
<keyword evidence="2" id="KW-1185">Reference proteome</keyword>
<name>A0ABU3SC35_9HYPH</name>
<accession>A0ABU3SC35</accession>
<reference evidence="1 2" key="1">
    <citation type="submission" date="2023-09" db="EMBL/GenBank/DDBJ databases">
        <title>Whole genome shotgun sequencing (WGS) of Bosea sp. ZW T0_25, isolated from stored onions (Allium cepa).</title>
        <authorList>
            <person name="Stoll D.A."/>
            <person name="Huch M."/>
        </authorList>
    </citation>
    <scope>NUCLEOTIDE SEQUENCE [LARGE SCALE GENOMIC DNA]</scope>
    <source>
        <strain evidence="1 2">ZW T0_25</strain>
    </source>
</reference>
<proteinExistence type="predicted"/>